<dbReference type="InterPro" id="IPR019587">
    <property type="entry name" value="Polyketide_cyclase/dehydratase"/>
</dbReference>
<keyword evidence="2" id="KW-1185">Reference proteome</keyword>
<evidence type="ECO:0000313" key="2">
    <source>
        <dbReference type="Proteomes" id="UP000642571"/>
    </source>
</evidence>
<protein>
    <recommendedName>
        <fullName evidence="3">Polyketide cyclase / dehydrase and lipid transport</fullName>
    </recommendedName>
</protein>
<gene>
    <name evidence="1" type="ORF">GCM10011389_29380</name>
</gene>
<reference evidence="2" key="1">
    <citation type="journal article" date="2019" name="Int. J. Syst. Evol. Microbiol.">
        <title>The Global Catalogue of Microorganisms (GCM) 10K type strain sequencing project: providing services to taxonomists for standard genome sequencing and annotation.</title>
        <authorList>
            <consortium name="The Broad Institute Genomics Platform"/>
            <consortium name="The Broad Institute Genome Sequencing Center for Infectious Disease"/>
            <person name="Wu L."/>
            <person name="Ma J."/>
        </authorList>
    </citation>
    <scope>NUCLEOTIDE SEQUENCE [LARGE SCALE GENOMIC DNA]</scope>
    <source>
        <strain evidence="2">CGMCC 1.15353</strain>
    </source>
</reference>
<dbReference type="Pfam" id="PF10604">
    <property type="entry name" value="Polyketide_cyc2"/>
    <property type="match status" value="1"/>
</dbReference>
<evidence type="ECO:0000313" key="1">
    <source>
        <dbReference type="EMBL" id="GGD19824.1"/>
    </source>
</evidence>
<comment type="caution">
    <text evidence="1">The sequence shown here is derived from an EMBL/GenBank/DDBJ whole genome shotgun (WGS) entry which is preliminary data.</text>
</comment>
<organism evidence="1 2">
    <name type="scientific">Pontibacillus salipaludis</name>
    <dbReference type="NCBI Taxonomy" id="1697394"/>
    <lineage>
        <taxon>Bacteria</taxon>
        <taxon>Bacillati</taxon>
        <taxon>Bacillota</taxon>
        <taxon>Bacilli</taxon>
        <taxon>Bacillales</taxon>
        <taxon>Bacillaceae</taxon>
        <taxon>Pontibacillus</taxon>
    </lineage>
</organism>
<evidence type="ECO:0008006" key="3">
    <source>
        <dbReference type="Google" id="ProtNLM"/>
    </source>
</evidence>
<name>A0ABQ1Q9R1_9BACI</name>
<sequence>MTTFTDKVVIEKPREEVFAFTTNIDHFKDVMPNVVHTETLTEGAFGVGTKIKETREIKGRKGTSTIEVIEYVPNERYSVRSVLEGLETIYHYSFHENGTQTTIEFECELKASTLKMKMIKPIFKKTLQREDKEHLNLIKQALEEVE</sequence>
<proteinExistence type="predicted"/>
<dbReference type="Proteomes" id="UP000642571">
    <property type="component" value="Unassembled WGS sequence"/>
</dbReference>
<dbReference type="InterPro" id="IPR023393">
    <property type="entry name" value="START-like_dom_sf"/>
</dbReference>
<dbReference type="RefSeq" id="WP_188655027.1">
    <property type="nucleotide sequence ID" value="NZ_BMIN01000014.1"/>
</dbReference>
<dbReference type="SUPFAM" id="SSF55961">
    <property type="entry name" value="Bet v1-like"/>
    <property type="match status" value="1"/>
</dbReference>
<dbReference type="Gene3D" id="3.30.530.20">
    <property type="match status" value="1"/>
</dbReference>
<accession>A0ABQ1Q9R1</accession>
<dbReference type="EMBL" id="BMIN01000014">
    <property type="protein sequence ID" value="GGD19824.1"/>
    <property type="molecule type" value="Genomic_DNA"/>
</dbReference>